<organism evidence="2 3">
    <name type="scientific">Castilleja foliolosa</name>
    <dbReference type="NCBI Taxonomy" id="1961234"/>
    <lineage>
        <taxon>Eukaryota</taxon>
        <taxon>Viridiplantae</taxon>
        <taxon>Streptophyta</taxon>
        <taxon>Embryophyta</taxon>
        <taxon>Tracheophyta</taxon>
        <taxon>Spermatophyta</taxon>
        <taxon>Magnoliopsida</taxon>
        <taxon>eudicotyledons</taxon>
        <taxon>Gunneridae</taxon>
        <taxon>Pentapetalae</taxon>
        <taxon>asterids</taxon>
        <taxon>lamiids</taxon>
        <taxon>Lamiales</taxon>
        <taxon>Orobanchaceae</taxon>
        <taxon>Pedicularideae</taxon>
        <taxon>Castillejinae</taxon>
        <taxon>Castilleja</taxon>
    </lineage>
</organism>
<comment type="caution">
    <text evidence="2">The sequence shown here is derived from an EMBL/GenBank/DDBJ whole genome shotgun (WGS) entry which is preliminary data.</text>
</comment>
<name>A0ABD3CHS3_9LAMI</name>
<reference evidence="3" key="1">
    <citation type="journal article" date="2024" name="IScience">
        <title>Strigolactones Initiate the Formation of Haustorium-like Structures in Castilleja.</title>
        <authorList>
            <person name="Buerger M."/>
            <person name="Peterson D."/>
            <person name="Chory J."/>
        </authorList>
    </citation>
    <scope>NUCLEOTIDE SEQUENCE [LARGE SCALE GENOMIC DNA]</scope>
</reference>
<feature type="compositionally biased region" description="Acidic residues" evidence="1">
    <location>
        <begin position="64"/>
        <end position="73"/>
    </location>
</feature>
<protein>
    <submittedName>
        <fullName evidence="2">Uncharacterized protein</fullName>
    </submittedName>
</protein>
<keyword evidence="3" id="KW-1185">Reference proteome</keyword>
<proteinExistence type="predicted"/>
<evidence type="ECO:0000256" key="1">
    <source>
        <dbReference type="SAM" id="MobiDB-lite"/>
    </source>
</evidence>
<evidence type="ECO:0000313" key="2">
    <source>
        <dbReference type="EMBL" id="KAL3628541.1"/>
    </source>
</evidence>
<sequence length="81" mass="9428">MDEEIKLLFEEADAVCWGKKPDESDDKWMQAASKILEEEAAASKPDVKWPPSKWRQKEPQSPPDESEVDEDEWQPAKRQKT</sequence>
<evidence type="ECO:0000313" key="3">
    <source>
        <dbReference type="Proteomes" id="UP001632038"/>
    </source>
</evidence>
<feature type="region of interest" description="Disordered" evidence="1">
    <location>
        <begin position="38"/>
        <end position="81"/>
    </location>
</feature>
<dbReference type="AlphaFoldDB" id="A0ABD3CHS3"/>
<gene>
    <name evidence="2" type="ORF">CASFOL_027587</name>
</gene>
<accession>A0ABD3CHS3</accession>
<dbReference type="EMBL" id="JAVIJP010000036">
    <property type="protein sequence ID" value="KAL3628541.1"/>
    <property type="molecule type" value="Genomic_DNA"/>
</dbReference>
<dbReference type="Proteomes" id="UP001632038">
    <property type="component" value="Unassembled WGS sequence"/>
</dbReference>